<organism evidence="15 16">
    <name type="scientific">Sphingobacterium allocomposti</name>
    <dbReference type="NCBI Taxonomy" id="415956"/>
    <lineage>
        <taxon>Bacteria</taxon>
        <taxon>Pseudomonadati</taxon>
        <taxon>Bacteroidota</taxon>
        <taxon>Sphingobacteriia</taxon>
        <taxon>Sphingobacteriales</taxon>
        <taxon>Sphingobacteriaceae</taxon>
        <taxon>Sphingobacterium</taxon>
    </lineage>
</organism>
<dbReference type="Proteomes" id="UP000325105">
    <property type="component" value="Unassembled WGS sequence"/>
</dbReference>
<evidence type="ECO:0000256" key="7">
    <source>
        <dbReference type="ARBA" id="ARBA00023125"/>
    </source>
</evidence>
<keyword evidence="2" id="KW-0479">Metal-binding</keyword>
<proteinExistence type="inferred from homology"/>
<evidence type="ECO:0000256" key="3">
    <source>
        <dbReference type="ARBA" id="ARBA00022741"/>
    </source>
</evidence>
<keyword evidence="8" id="KW-0413">Isomerase</keyword>
<dbReference type="Gene3D" id="1.10.10.10">
    <property type="entry name" value="Winged helix-like DNA-binding domain superfamily/Winged helix DNA-binding domain"/>
    <property type="match status" value="1"/>
</dbReference>
<dbReference type="InterPro" id="IPR032284">
    <property type="entry name" value="RecQ_Zn-bd"/>
</dbReference>
<evidence type="ECO:0000256" key="1">
    <source>
        <dbReference type="ARBA" id="ARBA00005446"/>
    </source>
</evidence>
<dbReference type="GO" id="GO:0009378">
    <property type="term" value="F:four-way junction helicase activity"/>
    <property type="evidence" value="ECO:0007669"/>
    <property type="project" value="TreeGrafter"/>
</dbReference>
<dbReference type="Gene3D" id="3.40.50.300">
    <property type="entry name" value="P-loop containing nucleotide triphosphate hydrolases"/>
    <property type="match status" value="2"/>
</dbReference>
<dbReference type="InterPro" id="IPR027417">
    <property type="entry name" value="P-loop_NTPase"/>
</dbReference>
<keyword evidence="4" id="KW-0378">Hydrolase</keyword>
<name>A0A5S5CWB7_9SPHI</name>
<dbReference type="InterPro" id="IPR036388">
    <property type="entry name" value="WH-like_DNA-bd_sf"/>
</dbReference>
<evidence type="ECO:0000259" key="13">
    <source>
        <dbReference type="PROSITE" id="PS51192"/>
    </source>
</evidence>
<sequence length="640" mass="73106">MDEARLNMENKSLTILEQYWGYTAFRPLQEEIINSILAGRDTLALMPTGGGKSICFQVPAMQMAGICIVISPLVALMKDQVETLRKKGIDAIAIFSGMSRREIDIALDNCIYGRIKFLYLAPERLYSDLVRERIRHMKVSLFAVDEAHCISQWGYDFRPSYLQLVGLRELHPSVPFLALTATATPDVVQDIQDKLGFVGGQVFRKSFRRSNLSYMALAEDDKMGRMLRMIQKLGGVGVVYVRSRRETQEIARFLVNHGISAESYHAGLDAATRNARQDAWMGNKVRVMVATNAFGMGIDKPDVRFVLHLGLPDSLEAYYQEAGRAGRDGKKAFPVLMYDQADRERLWTNYEASFPPFSFIQKVYHHLGNYFQIAYGAGKGVTFDFDLVDFCKRYQIDVYPTVSALKFLERDGWIAVSEAVFIPSRFKFEVDYQEVYKFQVQSAKYDPLIKLILRSYGGVFDFYVPVHEFEFAKKLKTSYTAVVEMLSGLQKLQLASYLPKTDAPQLEFLQPRVDYKNLYVDTGFIAERKKVKEGQVKAMYAYLDTKRCRSITLQSYFGEQDDQACGACDLCLVRKHRADITQKLTEEVKNALMGGEKDIKQLVDDLTIGDDSTRLSVIRSLLDKERIVLKDGYYRWNTDF</sequence>
<evidence type="ECO:0000256" key="9">
    <source>
        <dbReference type="ARBA" id="ARBA00034617"/>
    </source>
</evidence>
<keyword evidence="6" id="KW-0067">ATP-binding</keyword>
<dbReference type="GO" id="GO:0043138">
    <property type="term" value="F:3'-5' DNA helicase activity"/>
    <property type="evidence" value="ECO:0007669"/>
    <property type="project" value="UniProtKB-EC"/>
</dbReference>
<dbReference type="SMART" id="SM00487">
    <property type="entry name" value="DEXDc"/>
    <property type="match status" value="1"/>
</dbReference>
<evidence type="ECO:0000256" key="8">
    <source>
        <dbReference type="ARBA" id="ARBA00023235"/>
    </source>
</evidence>
<evidence type="ECO:0000256" key="4">
    <source>
        <dbReference type="ARBA" id="ARBA00022801"/>
    </source>
</evidence>
<feature type="domain" description="Helicase C-terminal" evidence="14">
    <location>
        <begin position="225"/>
        <end position="371"/>
    </location>
</feature>
<evidence type="ECO:0000259" key="14">
    <source>
        <dbReference type="PROSITE" id="PS51194"/>
    </source>
</evidence>
<dbReference type="EC" id="5.6.2.4" evidence="10"/>
<evidence type="ECO:0000256" key="10">
    <source>
        <dbReference type="ARBA" id="ARBA00034808"/>
    </source>
</evidence>
<dbReference type="GO" id="GO:0005524">
    <property type="term" value="F:ATP binding"/>
    <property type="evidence" value="ECO:0007669"/>
    <property type="project" value="UniProtKB-KW"/>
</dbReference>
<dbReference type="GO" id="GO:0006310">
    <property type="term" value="P:DNA recombination"/>
    <property type="evidence" value="ECO:0007669"/>
    <property type="project" value="InterPro"/>
</dbReference>
<dbReference type="InterPro" id="IPR011545">
    <property type="entry name" value="DEAD/DEAH_box_helicase_dom"/>
</dbReference>
<dbReference type="SMART" id="SM00490">
    <property type="entry name" value="HELICc"/>
    <property type="match status" value="1"/>
</dbReference>
<dbReference type="PROSITE" id="PS51194">
    <property type="entry name" value="HELICASE_CTER"/>
    <property type="match status" value="1"/>
</dbReference>
<dbReference type="EMBL" id="VNHX01000039">
    <property type="protein sequence ID" value="TYP87278.1"/>
    <property type="molecule type" value="Genomic_DNA"/>
</dbReference>
<keyword evidence="5 15" id="KW-0347">Helicase</keyword>
<protein>
    <recommendedName>
        <fullName evidence="11">ATP-dependent DNA helicase RecQ</fullName>
        <ecNumber evidence="10">5.6.2.4</ecNumber>
    </recommendedName>
    <alternativeName>
        <fullName evidence="12">DNA 3'-5' helicase RecQ</fullName>
    </alternativeName>
</protein>
<dbReference type="SUPFAM" id="SSF52540">
    <property type="entry name" value="P-loop containing nucleoside triphosphate hydrolases"/>
    <property type="match status" value="1"/>
</dbReference>
<comment type="catalytic activity">
    <reaction evidence="9">
        <text>Couples ATP hydrolysis with the unwinding of duplex DNA by translocating in the 3'-5' direction.</text>
        <dbReference type="EC" id="5.6.2.4"/>
    </reaction>
</comment>
<evidence type="ECO:0000256" key="12">
    <source>
        <dbReference type="ARBA" id="ARBA00044550"/>
    </source>
</evidence>
<gene>
    <name evidence="15" type="ORF">BC792_1396</name>
</gene>
<comment type="similarity">
    <text evidence="1">Belongs to the helicase family. RecQ subfamily.</text>
</comment>
<keyword evidence="3" id="KW-0547">Nucleotide-binding</keyword>
<dbReference type="GO" id="GO:0030894">
    <property type="term" value="C:replisome"/>
    <property type="evidence" value="ECO:0007669"/>
    <property type="project" value="TreeGrafter"/>
</dbReference>
<accession>A0A5S5CWB7</accession>
<dbReference type="AlphaFoldDB" id="A0A5S5CWB7"/>
<dbReference type="GO" id="GO:0005737">
    <property type="term" value="C:cytoplasm"/>
    <property type="evidence" value="ECO:0007669"/>
    <property type="project" value="TreeGrafter"/>
</dbReference>
<evidence type="ECO:0000256" key="11">
    <source>
        <dbReference type="ARBA" id="ARBA00044535"/>
    </source>
</evidence>
<dbReference type="PANTHER" id="PTHR13710:SF105">
    <property type="entry name" value="ATP-DEPENDENT DNA HELICASE Q1"/>
    <property type="match status" value="1"/>
</dbReference>
<evidence type="ECO:0000256" key="6">
    <source>
        <dbReference type="ARBA" id="ARBA00022840"/>
    </source>
</evidence>
<dbReference type="GO" id="GO:0006281">
    <property type="term" value="P:DNA repair"/>
    <property type="evidence" value="ECO:0007669"/>
    <property type="project" value="TreeGrafter"/>
</dbReference>
<dbReference type="InterPro" id="IPR004589">
    <property type="entry name" value="DNA_helicase_ATP-dep_RecQ"/>
</dbReference>
<keyword evidence="16" id="KW-1185">Reference proteome</keyword>
<dbReference type="FunFam" id="3.40.50.300:FF:001389">
    <property type="entry name" value="ATP-dependent DNA helicase RecQ"/>
    <property type="match status" value="1"/>
</dbReference>
<dbReference type="InterPro" id="IPR001650">
    <property type="entry name" value="Helicase_C-like"/>
</dbReference>
<dbReference type="GO" id="GO:0003677">
    <property type="term" value="F:DNA binding"/>
    <property type="evidence" value="ECO:0007669"/>
    <property type="project" value="UniProtKB-KW"/>
</dbReference>
<evidence type="ECO:0000313" key="16">
    <source>
        <dbReference type="Proteomes" id="UP000325105"/>
    </source>
</evidence>
<dbReference type="Pfam" id="PF00271">
    <property type="entry name" value="Helicase_C"/>
    <property type="match status" value="1"/>
</dbReference>
<keyword evidence="7" id="KW-0238">DNA-binding</keyword>
<evidence type="ECO:0000256" key="2">
    <source>
        <dbReference type="ARBA" id="ARBA00022723"/>
    </source>
</evidence>
<evidence type="ECO:0000313" key="15">
    <source>
        <dbReference type="EMBL" id="TYP87278.1"/>
    </source>
</evidence>
<dbReference type="GO" id="GO:0016787">
    <property type="term" value="F:hydrolase activity"/>
    <property type="evidence" value="ECO:0007669"/>
    <property type="project" value="UniProtKB-KW"/>
</dbReference>
<dbReference type="PANTHER" id="PTHR13710">
    <property type="entry name" value="DNA HELICASE RECQ FAMILY MEMBER"/>
    <property type="match status" value="1"/>
</dbReference>
<dbReference type="Pfam" id="PF00270">
    <property type="entry name" value="DEAD"/>
    <property type="match status" value="1"/>
</dbReference>
<dbReference type="Pfam" id="PF16124">
    <property type="entry name" value="RecQ_Zn_bind"/>
    <property type="match status" value="1"/>
</dbReference>
<comment type="caution">
    <text evidence="15">The sequence shown here is derived from an EMBL/GenBank/DDBJ whole genome shotgun (WGS) entry which is preliminary data.</text>
</comment>
<dbReference type="NCBIfam" id="TIGR00614">
    <property type="entry name" value="recQ_fam"/>
    <property type="match status" value="1"/>
</dbReference>
<dbReference type="PROSITE" id="PS51192">
    <property type="entry name" value="HELICASE_ATP_BIND_1"/>
    <property type="match status" value="1"/>
</dbReference>
<reference evidence="15 16" key="1">
    <citation type="submission" date="2019-07" db="EMBL/GenBank/DDBJ databases">
        <title>Genomic Encyclopedia of Archaeal and Bacterial Type Strains, Phase II (KMG-II): from individual species to whole genera.</title>
        <authorList>
            <person name="Goeker M."/>
        </authorList>
    </citation>
    <scope>NUCLEOTIDE SEQUENCE [LARGE SCALE GENOMIC DNA]</scope>
    <source>
        <strain evidence="15 16">DSM 18850</strain>
    </source>
</reference>
<evidence type="ECO:0000256" key="5">
    <source>
        <dbReference type="ARBA" id="ARBA00022806"/>
    </source>
</evidence>
<dbReference type="GO" id="GO:0046872">
    <property type="term" value="F:metal ion binding"/>
    <property type="evidence" value="ECO:0007669"/>
    <property type="project" value="UniProtKB-KW"/>
</dbReference>
<dbReference type="InterPro" id="IPR014001">
    <property type="entry name" value="Helicase_ATP-bd"/>
</dbReference>
<dbReference type="GO" id="GO:0043590">
    <property type="term" value="C:bacterial nucleoid"/>
    <property type="evidence" value="ECO:0007669"/>
    <property type="project" value="TreeGrafter"/>
</dbReference>
<feature type="domain" description="Helicase ATP-binding" evidence="13">
    <location>
        <begin position="33"/>
        <end position="201"/>
    </location>
</feature>
<dbReference type="CDD" id="cd17920">
    <property type="entry name" value="DEXHc_RecQ"/>
    <property type="match status" value="1"/>
</dbReference>